<dbReference type="InterPro" id="IPR036873">
    <property type="entry name" value="Rhodanese-like_dom_sf"/>
</dbReference>
<proteinExistence type="predicted"/>
<dbReference type="AlphaFoldDB" id="A0A9X0D966"/>
<dbReference type="PANTHER" id="PTHR44086">
    <property type="entry name" value="THIOSULFATE SULFURTRANSFERASE RDL2, MITOCHONDRIAL-RELATED"/>
    <property type="match status" value="1"/>
</dbReference>
<dbReference type="Gene3D" id="3.40.250.10">
    <property type="entry name" value="Rhodanese-like domain"/>
    <property type="match status" value="1"/>
</dbReference>
<accession>A0A9X0D966</accession>
<dbReference type="SUPFAM" id="SSF52821">
    <property type="entry name" value="Rhodanese/Cell cycle control phosphatase"/>
    <property type="match status" value="1"/>
</dbReference>
<gene>
    <name evidence="2" type="primary">Hsp67Bb_2</name>
    <name evidence="2" type="ORF">OS493_026121</name>
</gene>
<dbReference type="OrthoDB" id="566238at2759"/>
<dbReference type="PANTHER" id="PTHR44086:SF10">
    <property type="entry name" value="THIOSULFATE SULFURTRANSFERASE_RHODANESE-LIKE DOMAIN-CONTAINING PROTEIN 3"/>
    <property type="match status" value="1"/>
</dbReference>
<protein>
    <submittedName>
        <fullName evidence="2">Thiosulfate sulfurtransferase</fullName>
    </submittedName>
</protein>
<evidence type="ECO:0000313" key="3">
    <source>
        <dbReference type="Proteomes" id="UP001163046"/>
    </source>
</evidence>
<organism evidence="2 3">
    <name type="scientific">Desmophyllum pertusum</name>
    <dbReference type="NCBI Taxonomy" id="174260"/>
    <lineage>
        <taxon>Eukaryota</taxon>
        <taxon>Metazoa</taxon>
        <taxon>Cnidaria</taxon>
        <taxon>Anthozoa</taxon>
        <taxon>Hexacorallia</taxon>
        <taxon>Scleractinia</taxon>
        <taxon>Caryophylliina</taxon>
        <taxon>Caryophylliidae</taxon>
        <taxon>Desmophyllum</taxon>
    </lineage>
</organism>
<evidence type="ECO:0000259" key="1">
    <source>
        <dbReference type="PROSITE" id="PS50206"/>
    </source>
</evidence>
<keyword evidence="3" id="KW-1185">Reference proteome</keyword>
<name>A0A9X0D966_9CNID</name>
<dbReference type="PROSITE" id="PS50206">
    <property type="entry name" value="RHODANESE_3"/>
    <property type="match status" value="1"/>
</dbReference>
<dbReference type="Proteomes" id="UP001163046">
    <property type="component" value="Unassembled WGS sequence"/>
</dbReference>
<dbReference type="InterPro" id="IPR001763">
    <property type="entry name" value="Rhodanese-like_dom"/>
</dbReference>
<dbReference type="SMART" id="SM00450">
    <property type="entry name" value="RHOD"/>
    <property type="match status" value="1"/>
</dbReference>
<sequence>MMVLARFIGATTRSCLPPKSACIASTRRAFLDVARFTRPAVSVQCSKRNTSTTPLEHWTDISLTELKAMLTANNVQLIDVREPHELVRTGKIACATNIPLRKVPAAFTMDPEEFEEEYDAKMPNKNDANIVFHCLAGVRSRAAMEAVHQIGFTKARHYPGGYEEWASHIDITEKS</sequence>
<evidence type="ECO:0000313" key="2">
    <source>
        <dbReference type="EMBL" id="KAJ7390253.1"/>
    </source>
</evidence>
<reference evidence="2" key="1">
    <citation type="submission" date="2023-01" db="EMBL/GenBank/DDBJ databases">
        <title>Genome assembly of the deep-sea coral Lophelia pertusa.</title>
        <authorList>
            <person name="Herrera S."/>
            <person name="Cordes E."/>
        </authorList>
    </citation>
    <scope>NUCLEOTIDE SEQUENCE</scope>
    <source>
        <strain evidence="2">USNM1676648</strain>
        <tissue evidence="2">Polyp</tissue>
    </source>
</reference>
<feature type="domain" description="Rhodanese" evidence="1">
    <location>
        <begin position="71"/>
        <end position="174"/>
    </location>
</feature>
<dbReference type="EMBL" id="MU825418">
    <property type="protein sequence ID" value="KAJ7390253.1"/>
    <property type="molecule type" value="Genomic_DNA"/>
</dbReference>
<comment type="caution">
    <text evidence="2">The sequence shown here is derived from an EMBL/GenBank/DDBJ whole genome shotgun (WGS) entry which is preliminary data.</text>
</comment>
<dbReference type="Pfam" id="PF00581">
    <property type="entry name" value="Rhodanese"/>
    <property type="match status" value="1"/>
</dbReference>